<organism evidence="1 2">
    <name type="scientific">Coccomyxa subellipsoidea</name>
    <dbReference type="NCBI Taxonomy" id="248742"/>
    <lineage>
        <taxon>Eukaryota</taxon>
        <taxon>Viridiplantae</taxon>
        <taxon>Chlorophyta</taxon>
        <taxon>core chlorophytes</taxon>
        <taxon>Trebouxiophyceae</taxon>
        <taxon>Trebouxiophyceae incertae sedis</taxon>
        <taxon>Coccomyxaceae</taxon>
        <taxon>Coccomyxa</taxon>
    </lineage>
</organism>
<dbReference type="PANTHER" id="PTHR12224:SF0">
    <property type="entry name" value="BETA-1,4-MANNOSYL-GLYCOPROTEIN 4-BETA-N-ACETYLGLUCOSAMINYLTRANSFERASE"/>
    <property type="match status" value="1"/>
</dbReference>
<dbReference type="EMBL" id="JALJOT010000003">
    <property type="protein sequence ID" value="KAK9916909.1"/>
    <property type="molecule type" value="Genomic_DNA"/>
</dbReference>
<sequence>MFNDELDMLEIRLTTLYKVVDYFVLVESRGSFFYYSYSWYAGEGAQPRVFRHDVSATMAGINKNDMRYNSNCTLRMKRASWHCTDCFSSIRAVKTKISSFCHAEKDRYPYNETEWIVDRVVRGLALFEPKEDLARLKRVPYCANAPPAVLANPSKYHYMLARDPVTGSFSDYAEWLGNRTDVVGNFHGQWIDPVTQELESV</sequence>
<dbReference type="InterPro" id="IPR006813">
    <property type="entry name" value="Glyco_trans_17"/>
</dbReference>
<comment type="caution">
    <text evidence="1">The sequence shown here is derived from an EMBL/GenBank/DDBJ whole genome shotgun (WGS) entry which is preliminary data.</text>
</comment>
<gene>
    <name evidence="1" type="ORF">WJX75_008633</name>
</gene>
<reference evidence="1 2" key="1">
    <citation type="journal article" date="2024" name="Nat. Commun.">
        <title>Phylogenomics reveals the evolutionary origins of lichenization in chlorophyte algae.</title>
        <authorList>
            <person name="Puginier C."/>
            <person name="Libourel C."/>
            <person name="Otte J."/>
            <person name="Skaloud P."/>
            <person name="Haon M."/>
            <person name="Grisel S."/>
            <person name="Petersen M."/>
            <person name="Berrin J.G."/>
            <person name="Delaux P.M."/>
            <person name="Dal Grande F."/>
            <person name="Keller J."/>
        </authorList>
    </citation>
    <scope>NUCLEOTIDE SEQUENCE [LARGE SCALE GENOMIC DNA]</scope>
    <source>
        <strain evidence="1 2">SAG 216-7</strain>
    </source>
</reference>
<keyword evidence="2" id="KW-1185">Reference proteome</keyword>
<proteinExistence type="predicted"/>
<dbReference type="Proteomes" id="UP001491310">
    <property type="component" value="Unassembled WGS sequence"/>
</dbReference>
<evidence type="ECO:0000313" key="2">
    <source>
        <dbReference type="Proteomes" id="UP001491310"/>
    </source>
</evidence>
<dbReference type="PANTHER" id="PTHR12224">
    <property type="entry name" value="BETA-1,4-MANNOSYL-GLYCOPROTEIN BETA-1,4-N-ACETYLGLUCOSAMINYL-TRANSFERASE"/>
    <property type="match status" value="1"/>
</dbReference>
<name>A0ABR2YZY3_9CHLO</name>
<evidence type="ECO:0000313" key="1">
    <source>
        <dbReference type="EMBL" id="KAK9916909.1"/>
    </source>
</evidence>
<accession>A0ABR2YZY3</accession>
<protein>
    <submittedName>
        <fullName evidence="1">Uncharacterized protein</fullName>
    </submittedName>
</protein>